<keyword evidence="11 14" id="KW-0472">Membrane</keyword>
<keyword evidence="19" id="KW-1185">Reference proteome</keyword>
<keyword evidence="12 18" id="KW-0675">Receptor</keyword>
<dbReference type="Gene3D" id="2.40.170.20">
    <property type="entry name" value="TonB-dependent receptor, beta-barrel domain"/>
    <property type="match status" value="1"/>
</dbReference>
<evidence type="ECO:0000313" key="18">
    <source>
        <dbReference type="EMBL" id="MBB4004736.1"/>
    </source>
</evidence>
<dbReference type="InterPro" id="IPR012910">
    <property type="entry name" value="Plug_dom"/>
</dbReference>
<gene>
    <name evidence="18" type="ORF">GGR03_003831</name>
</gene>
<dbReference type="GO" id="GO:0009279">
    <property type="term" value="C:cell outer membrane"/>
    <property type="evidence" value="ECO:0007669"/>
    <property type="project" value="UniProtKB-SubCell"/>
</dbReference>
<proteinExistence type="inferred from homology"/>
<keyword evidence="8" id="KW-0408">Iron</keyword>
<evidence type="ECO:0000256" key="8">
    <source>
        <dbReference type="ARBA" id="ARBA00023004"/>
    </source>
</evidence>
<dbReference type="InterPro" id="IPR039426">
    <property type="entry name" value="TonB-dep_rcpt-like"/>
</dbReference>
<evidence type="ECO:0000313" key="19">
    <source>
        <dbReference type="Proteomes" id="UP000588647"/>
    </source>
</evidence>
<evidence type="ECO:0000256" key="9">
    <source>
        <dbReference type="ARBA" id="ARBA00023065"/>
    </source>
</evidence>
<organism evidence="18 19">
    <name type="scientific">Aurantimonas endophytica</name>
    <dbReference type="NCBI Taxonomy" id="1522175"/>
    <lineage>
        <taxon>Bacteria</taxon>
        <taxon>Pseudomonadati</taxon>
        <taxon>Pseudomonadota</taxon>
        <taxon>Alphaproteobacteria</taxon>
        <taxon>Hyphomicrobiales</taxon>
        <taxon>Aurantimonadaceae</taxon>
        <taxon>Aurantimonas</taxon>
    </lineage>
</organism>
<keyword evidence="10 15" id="KW-0798">TonB box</keyword>
<keyword evidence="7" id="KW-0732">Signal</keyword>
<dbReference type="InterPro" id="IPR036942">
    <property type="entry name" value="Beta-barrel_TonB_sf"/>
</dbReference>
<keyword evidence="3 14" id="KW-0813">Transport</keyword>
<evidence type="ECO:0000256" key="15">
    <source>
        <dbReference type="RuleBase" id="RU003357"/>
    </source>
</evidence>
<protein>
    <submittedName>
        <fullName evidence="18">Iron complex outermembrane receptor protein</fullName>
    </submittedName>
</protein>
<dbReference type="Pfam" id="PF00593">
    <property type="entry name" value="TonB_dep_Rec_b-barrel"/>
    <property type="match status" value="1"/>
</dbReference>
<evidence type="ECO:0000256" key="6">
    <source>
        <dbReference type="ARBA" id="ARBA00022692"/>
    </source>
</evidence>
<dbReference type="GO" id="GO:0015891">
    <property type="term" value="P:siderophore transport"/>
    <property type="evidence" value="ECO:0007669"/>
    <property type="project" value="InterPro"/>
</dbReference>
<evidence type="ECO:0000256" key="13">
    <source>
        <dbReference type="ARBA" id="ARBA00023237"/>
    </source>
</evidence>
<evidence type="ECO:0000256" key="5">
    <source>
        <dbReference type="ARBA" id="ARBA00022496"/>
    </source>
</evidence>
<dbReference type="AlphaFoldDB" id="A0A7W6HGG8"/>
<dbReference type="GO" id="GO:0038023">
    <property type="term" value="F:signaling receptor activity"/>
    <property type="evidence" value="ECO:0007669"/>
    <property type="project" value="InterPro"/>
</dbReference>
<keyword evidence="5" id="KW-0410">Iron transport</keyword>
<feature type="domain" description="TonB-dependent receptor plug" evidence="17">
    <location>
        <begin position="56"/>
        <end position="154"/>
    </location>
</feature>
<evidence type="ECO:0000256" key="7">
    <source>
        <dbReference type="ARBA" id="ARBA00022729"/>
    </source>
</evidence>
<sequence length="716" mass="78058">MAAAQEATVIELDTVLVEGGGSGAAGSVSPERANGPVEGVVASRSATGTKTDTPIVETPQSISVVTADQIEILNAQNPSEALRYNAGVQVERFGADPRYDWIKIRGFDAPAYLDGLLLPNSTYATPRYEPYGIERLEVLKGPASVLYGQSPPGGLINFVSKKPLNETQREVEFQVGNHNRFQGAFDFTGPIDDEGTVLYRLIGLGRLSDTEVDFVNDDRAFIAPSFTWTPTAETSLTLSAFYIKDDAKSLQFLPSQGTRFPNPNGQIPRERFIGDPDFDDFEREQWGIGYEFEHRFTESLLVRQNLRYTDVDVSLPVVRGFGFPSVGGVPTNFRNVTRRAVNFDDEIGGLTVDNQLVYDFTTGAFEHTLLAGLDYRQFDSDFKTHLVPTSPLDVFDPDYSAVILPPPLTGNIDQSVEQTGIYVQDQIRYDRLVLLLSGRQDWASNDTRNRITDVEASADDAEFTYRVGALYELDPGISPYLSYSTLFQPTVGVGFSGGLSSVVTGAGGAAFEPTTGDQIEAGVKYEPTFIDGLFTASVFQIVQENVLVADTANPGFQTQAGAVEVRGFEIEGKVSLTDNLDLIASYSYLDSEITENTNPLFVGSDLPVTPNHQAAAFASYTFDSGALGGLTLGAGVRYFGEHWGNLANDLPISSYTLVDAVANYDLGYLDARLEGADIAVNASNLFDKDYVSTCNDLATCYYGNGRQVFGTLRYKW</sequence>
<dbReference type="RefSeq" id="WP_183210318.1">
    <property type="nucleotide sequence ID" value="NZ_JAAAMM010000005.1"/>
</dbReference>
<dbReference type="Gene3D" id="2.170.130.10">
    <property type="entry name" value="TonB-dependent receptor, plug domain"/>
    <property type="match status" value="1"/>
</dbReference>
<dbReference type="PANTHER" id="PTHR32552">
    <property type="entry name" value="FERRICHROME IRON RECEPTOR-RELATED"/>
    <property type="match status" value="1"/>
</dbReference>
<evidence type="ECO:0000256" key="4">
    <source>
        <dbReference type="ARBA" id="ARBA00022452"/>
    </source>
</evidence>
<dbReference type="FunFam" id="2.170.130.10:FF:000001">
    <property type="entry name" value="Catecholate siderophore TonB-dependent receptor"/>
    <property type="match status" value="1"/>
</dbReference>
<keyword evidence="9" id="KW-0406">Ion transport</keyword>
<reference evidence="18 19" key="1">
    <citation type="submission" date="2020-08" db="EMBL/GenBank/DDBJ databases">
        <title>Genomic Encyclopedia of Type Strains, Phase IV (KMG-IV): sequencing the most valuable type-strain genomes for metagenomic binning, comparative biology and taxonomic classification.</title>
        <authorList>
            <person name="Goeker M."/>
        </authorList>
    </citation>
    <scope>NUCLEOTIDE SEQUENCE [LARGE SCALE GENOMIC DNA]</scope>
    <source>
        <strain evidence="18 19">DSM 103570</strain>
    </source>
</reference>
<dbReference type="Pfam" id="PF07715">
    <property type="entry name" value="Plug"/>
    <property type="match status" value="1"/>
</dbReference>
<comment type="caution">
    <text evidence="18">The sequence shown here is derived from an EMBL/GenBank/DDBJ whole genome shotgun (WGS) entry which is preliminary data.</text>
</comment>
<comment type="similarity">
    <text evidence="2 14 15">Belongs to the TonB-dependent receptor family.</text>
</comment>
<keyword evidence="4 14" id="KW-1134">Transmembrane beta strand</keyword>
<keyword evidence="13 14" id="KW-0998">Cell outer membrane</keyword>
<dbReference type="CDD" id="cd01347">
    <property type="entry name" value="ligand_gated_channel"/>
    <property type="match status" value="1"/>
</dbReference>
<dbReference type="FunFam" id="2.40.170.20:FF:000005">
    <property type="entry name" value="TonB-dependent siderophore receptor"/>
    <property type="match status" value="1"/>
</dbReference>
<comment type="subcellular location">
    <subcellularLocation>
        <location evidence="1 14">Cell outer membrane</location>
        <topology evidence="1 14">Multi-pass membrane protein</topology>
    </subcellularLocation>
</comment>
<name>A0A7W6HGG8_9HYPH</name>
<keyword evidence="6 14" id="KW-0812">Transmembrane</keyword>
<evidence type="ECO:0000259" key="16">
    <source>
        <dbReference type="Pfam" id="PF00593"/>
    </source>
</evidence>
<evidence type="ECO:0000256" key="12">
    <source>
        <dbReference type="ARBA" id="ARBA00023170"/>
    </source>
</evidence>
<evidence type="ECO:0000259" key="17">
    <source>
        <dbReference type="Pfam" id="PF07715"/>
    </source>
</evidence>
<dbReference type="InterPro" id="IPR037066">
    <property type="entry name" value="Plug_dom_sf"/>
</dbReference>
<dbReference type="InterPro" id="IPR000531">
    <property type="entry name" value="Beta-barrel_TonB"/>
</dbReference>
<evidence type="ECO:0000256" key="1">
    <source>
        <dbReference type="ARBA" id="ARBA00004571"/>
    </source>
</evidence>
<evidence type="ECO:0000256" key="11">
    <source>
        <dbReference type="ARBA" id="ARBA00023136"/>
    </source>
</evidence>
<evidence type="ECO:0000256" key="10">
    <source>
        <dbReference type="ARBA" id="ARBA00023077"/>
    </source>
</evidence>
<evidence type="ECO:0000256" key="2">
    <source>
        <dbReference type="ARBA" id="ARBA00009810"/>
    </source>
</evidence>
<dbReference type="GO" id="GO:0015344">
    <property type="term" value="F:siderophore uptake transmembrane transporter activity"/>
    <property type="evidence" value="ECO:0007669"/>
    <property type="project" value="TreeGrafter"/>
</dbReference>
<evidence type="ECO:0000256" key="3">
    <source>
        <dbReference type="ARBA" id="ARBA00022448"/>
    </source>
</evidence>
<dbReference type="Proteomes" id="UP000588647">
    <property type="component" value="Unassembled WGS sequence"/>
</dbReference>
<accession>A0A7W6HGG8</accession>
<dbReference type="InterPro" id="IPR010105">
    <property type="entry name" value="TonB_sidphr_rcpt"/>
</dbReference>
<dbReference type="EMBL" id="JACIEM010000005">
    <property type="protein sequence ID" value="MBB4004736.1"/>
    <property type="molecule type" value="Genomic_DNA"/>
</dbReference>
<dbReference type="SUPFAM" id="SSF56935">
    <property type="entry name" value="Porins"/>
    <property type="match status" value="1"/>
</dbReference>
<dbReference type="PROSITE" id="PS52016">
    <property type="entry name" value="TONB_DEPENDENT_REC_3"/>
    <property type="match status" value="1"/>
</dbReference>
<evidence type="ECO:0000256" key="14">
    <source>
        <dbReference type="PROSITE-ProRule" id="PRU01360"/>
    </source>
</evidence>
<dbReference type="PANTHER" id="PTHR32552:SF68">
    <property type="entry name" value="FERRICHROME OUTER MEMBRANE TRANSPORTER_PHAGE RECEPTOR"/>
    <property type="match status" value="1"/>
</dbReference>
<feature type="domain" description="TonB-dependent receptor-like beta-barrel" evidence="16">
    <location>
        <begin position="242"/>
        <end position="685"/>
    </location>
</feature>
<dbReference type="NCBIfam" id="TIGR01783">
    <property type="entry name" value="TonB-siderophor"/>
    <property type="match status" value="1"/>
</dbReference>